<reference evidence="2 3" key="1">
    <citation type="journal article" date="2018" name="Nat. Ecol. Evol.">
        <title>Genomic signatures of mitonuclear coevolution across populations of Tigriopus californicus.</title>
        <authorList>
            <person name="Barreto F.S."/>
            <person name="Watson E.T."/>
            <person name="Lima T.G."/>
            <person name="Willett C.S."/>
            <person name="Edmands S."/>
            <person name="Li W."/>
            <person name="Burton R.S."/>
        </authorList>
    </citation>
    <scope>NUCLEOTIDE SEQUENCE [LARGE SCALE GENOMIC DNA]</scope>
    <source>
        <strain evidence="2 3">San Diego</strain>
    </source>
</reference>
<feature type="compositionally biased region" description="Polar residues" evidence="1">
    <location>
        <begin position="7"/>
        <end position="23"/>
    </location>
</feature>
<sequence>MEKSLQRELTTGKEQLISLTEPTENPKLPQAEEITKDIAPESHHGETNEKKNEPSGTLDEAKDEGQEKEQSEVSLRKYDKIPLFPDKYPGSKKRVTKVLDFYAGKHIAFSVEFRPNKKKSNGDWLCSHRSYPDDSWTTVKRIDLDHKLLNKFRENPDLEPGRLPDIYKNILYMELPSASLCTPGVAPGVFFVTPRLLGCNIFVVHDPGLHKFWVLRISGKNPQKPPDIKFNQQGDILPNYKTHEQKMKELEEANSEKPQGDGIASGSSSTESDDEASDEDVDKRGRFPTRKHGFLRDKRIKALAAKAHPSSPLARIKLGTNEEDIIIPRDRFEAENIKKKNSRYQDANANATGNAKEIGRQIPEDWVQTADGNDPDSKEPIDLLALKRRYKKSTIAGTDLYGINQHPWRPPTAVRKARAKEIETIRKPKSWAQYFREYRGYAECVLDYFRTQGFNTHFILRVATDRHWVVDVRDQEFWLKDVNRINKCNHYMYRGEGVFYGVYQEGTWKFGLKDLNTSHFKSGVQHRFPLEGQLFRHSFNCDVVDNRKKVAKENEDREDLYNRSEESFDQINRQMIKDRTKRAGKRVTMLMKNNPLALMGAPKTLGNLKGAPLSKGKSPLRTPKLNKGVKSTTPLRTPKLNKVIKSTTPLRTPINLKSKPKLANLPNLTTPSKPPVK</sequence>
<feature type="region of interest" description="Disordered" evidence="1">
    <location>
        <begin position="250"/>
        <end position="292"/>
    </location>
</feature>
<comment type="caution">
    <text evidence="2">The sequence shown here is derived from an EMBL/GenBank/DDBJ whole genome shotgun (WGS) entry which is preliminary data.</text>
</comment>
<evidence type="ECO:0000256" key="1">
    <source>
        <dbReference type="SAM" id="MobiDB-lite"/>
    </source>
</evidence>
<evidence type="ECO:0000313" key="3">
    <source>
        <dbReference type="Proteomes" id="UP000318571"/>
    </source>
</evidence>
<feature type="compositionally biased region" description="Low complexity" evidence="1">
    <location>
        <begin position="261"/>
        <end position="270"/>
    </location>
</feature>
<protein>
    <submittedName>
        <fullName evidence="2">Uncharacterized protein</fullName>
    </submittedName>
</protein>
<feature type="region of interest" description="Disordered" evidence="1">
    <location>
        <begin position="612"/>
        <end position="677"/>
    </location>
</feature>
<organism evidence="2 3">
    <name type="scientific">Tigriopus californicus</name>
    <name type="common">Marine copepod</name>
    <dbReference type="NCBI Taxonomy" id="6832"/>
    <lineage>
        <taxon>Eukaryota</taxon>
        <taxon>Metazoa</taxon>
        <taxon>Ecdysozoa</taxon>
        <taxon>Arthropoda</taxon>
        <taxon>Crustacea</taxon>
        <taxon>Multicrustacea</taxon>
        <taxon>Hexanauplia</taxon>
        <taxon>Copepoda</taxon>
        <taxon>Harpacticoida</taxon>
        <taxon>Harpacticidae</taxon>
        <taxon>Tigriopus</taxon>
    </lineage>
</organism>
<evidence type="ECO:0000313" key="2">
    <source>
        <dbReference type="EMBL" id="TRY72044.1"/>
    </source>
</evidence>
<accession>A0A553P2Y9</accession>
<keyword evidence="3" id="KW-1185">Reference proteome</keyword>
<feature type="compositionally biased region" description="Acidic residues" evidence="1">
    <location>
        <begin position="271"/>
        <end position="280"/>
    </location>
</feature>
<name>A0A553P2Y9_TIGCA</name>
<dbReference type="AlphaFoldDB" id="A0A553P2Y9"/>
<feature type="compositionally biased region" description="Basic and acidic residues" evidence="1">
    <location>
        <begin position="33"/>
        <end position="74"/>
    </location>
</feature>
<feature type="region of interest" description="Disordered" evidence="1">
    <location>
        <begin position="1"/>
        <end position="74"/>
    </location>
</feature>
<gene>
    <name evidence="2" type="ORF">TCAL_10860</name>
</gene>
<feature type="compositionally biased region" description="Basic and acidic residues" evidence="1">
    <location>
        <begin position="250"/>
        <end position="259"/>
    </location>
</feature>
<dbReference type="Proteomes" id="UP000318571">
    <property type="component" value="Chromosome 7"/>
</dbReference>
<proteinExistence type="predicted"/>
<dbReference type="EMBL" id="VCGU01000008">
    <property type="protein sequence ID" value="TRY72044.1"/>
    <property type="molecule type" value="Genomic_DNA"/>
</dbReference>